<dbReference type="PANTHER" id="PTHR31576:SF2">
    <property type="entry name" value="TATA BOX-BINDING PROTEIN-ASSOCIATED FACTOR RNA POLYMERASE I SUBUNIT B"/>
    <property type="match status" value="1"/>
</dbReference>
<gene>
    <name evidence="16" type="primary">TAF1B</name>
</gene>
<dbReference type="GO" id="GO:0005668">
    <property type="term" value="C:RNA polymerase transcription factor SL1 complex"/>
    <property type="evidence" value="ECO:0007669"/>
    <property type="project" value="TreeGrafter"/>
</dbReference>
<dbReference type="GeneID" id="108013943"/>
<dbReference type="Proteomes" id="UP001652628">
    <property type="component" value="Chromosome 3"/>
</dbReference>
<evidence type="ECO:0000256" key="11">
    <source>
        <dbReference type="ARBA" id="ARBA00032500"/>
    </source>
</evidence>
<dbReference type="GO" id="GO:0042790">
    <property type="term" value="P:nucleolar large rRNA transcription by RNA polymerase I"/>
    <property type="evidence" value="ECO:0007669"/>
    <property type="project" value="TreeGrafter"/>
</dbReference>
<feature type="compositionally biased region" description="Basic and acidic residues" evidence="12">
    <location>
        <begin position="743"/>
        <end position="753"/>
    </location>
</feature>
<evidence type="ECO:0000256" key="2">
    <source>
        <dbReference type="ARBA" id="ARBA00006899"/>
    </source>
</evidence>
<evidence type="ECO:0000256" key="4">
    <source>
        <dbReference type="ARBA" id="ARBA00022723"/>
    </source>
</evidence>
<keyword evidence="6" id="KW-0862">Zinc</keyword>
<evidence type="ECO:0000259" key="14">
    <source>
        <dbReference type="Pfam" id="PF20645"/>
    </source>
</evidence>
<dbReference type="InterPro" id="IPR048538">
    <property type="entry name" value="Rrn7_cyclin_C"/>
</dbReference>
<dbReference type="GO" id="GO:0001164">
    <property type="term" value="F:RNA polymerase I core promoter sequence-specific DNA binding"/>
    <property type="evidence" value="ECO:0007669"/>
    <property type="project" value="InterPro"/>
</dbReference>
<dbReference type="Pfam" id="PF20645">
    <property type="entry name" value="Rrn7_cyclin_C"/>
    <property type="match status" value="1"/>
</dbReference>
<feature type="region of interest" description="Disordered" evidence="12">
    <location>
        <begin position="152"/>
        <end position="171"/>
    </location>
</feature>
<evidence type="ECO:0000259" key="13">
    <source>
        <dbReference type="Pfam" id="PF11781"/>
    </source>
</evidence>
<evidence type="ECO:0000256" key="9">
    <source>
        <dbReference type="ARBA" id="ARBA00023163"/>
    </source>
</evidence>
<organism evidence="15 16">
    <name type="scientific">Drosophila suzukii</name>
    <name type="common">Spotted-wing drosophila fruit fly</name>
    <dbReference type="NCBI Taxonomy" id="28584"/>
    <lineage>
        <taxon>Eukaryota</taxon>
        <taxon>Metazoa</taxon>
        <taxon>Ecdysozoa</taxon>
        <taxon>Arthropoda</taxon>
        <taxon>Hexapoda</taxon>
        <taxon>Insecta</taxon>
        <taxon>Pterygota</taxon>
        <taxon>Neoptera</taxon>
        <taxon>Endopterygota</taxon>
        <taxon>Diptera</taxon>
        <taxon>Brachycera</taxon>
        <taxon>Muscomorpha</taxon>
        <taxon>Ephydroidea</taxon>
        <taxon>Drosophilidae</taxon>
        <taxon>Drosophila</taxon>
        <taxon>Sophophora</taxon>
    </lineage>
</organism>
<dbReference type="RefSeq" id="XP_016935443.4">
    <property type="nucleotide sequence ID" value="XM_017079954.4"/>
</dbReference>
<keyword evidence="15" id="KW-1185">Reference proteome</keyword>
<evidence type="ECO:0000256" key="6">
    <source>
        <dbReference type="ARBA" id="ARBA00022833"/>
    </source>
</evidence>
<evidence type="ECO:0000256" key="5">
    <source>
        <dbReference type="ARBA" id="ARBA00022771"/>
    </source>
</evidence>
<proteinExistence type="inferred from homology"/>
<keyword evidence="9" id="KW-0804">Transcription</keyword>
<dbReference type="PANTHER" id="PTHR31576">
    <property type="entry name" value="TATA BOX-BINDING PROTEIN-ASSOCIATED FACTOR RNA POLYMERASE I SUBUNIT B"/>
    <property type="match status" value="1"/>
</dbReference>
<evidence type="ECO:0000313" key="15">
    <source>
        <dbReference type="Proteomes" id="UP001652628"/>
    </source>
</evidence>
<comment type="subcellular location">
    <subcellularLocation>
        <location evidence="1">Nucleus</location>
        <location evidence="1">Nucleolus</location>
    </subcellularLocation>
</comment>
<accession>A0AB39ZHQ7</accession>
<dbReference type="Pfam" id="PF11781">
    <property type="entry name" value="Zn_ribbon_RRN7"/>
    <property type="match status" value="1"/>
</dbReference>
<evidence type="ECO:0000256" key="3">
    <source>
        <dbReference type="ARBA" id="ARBA00018994"/>
    </source>
</evidence>
<evidence type="ECO:0000256" key="10">
    <source>
        <dbReference type="ARBA" id="ARBA00023242"/>
    </source>
</evidence>
<evidence type="ECO:0000256" key="8">
    <source>
        <dbReference type="ARBA" id="ARBA00023125"/>
    </source>
</evidence>
<keyword evidence="8" id="KW-0238">DNA-binding</keyword>
<feature type="region of interest" description="Disordered" evidence="12">
    <location>
        <begin position="743"/>
        <end position="766"/>
    </location>
</feature>
<evidence type="ECO:0000256" key="7">
    <source>
        <dbReference type="ARBA" id="ARBA00023015"/>
    </source>
</evidence>
<dbReference type="GO" id="GO:0008270">
    <property type="term" value="F:zinc ion binding"/>
    <property type="evidence" value="ECO:0007669"/>
    <property type="project" value="UniProtKB-KW"/>
</dbReference>
<keyword evidence="10" id="KW-0539">Nucleus</keyword>
<comment type="similarity">
    <text evidence="2">Belongs to the RRN7/TAF1B family.</text>
</comment>
<feature type="domain" description="Rrn7/TAF1B C-terminal cyclin" evidence="14">
    <location>
        <begin position="338"/>
        <end position="481"/>
    </location>
</feature>
<dbReference type="GO" id="GO:0070860">
    <property type="term" value="C:RNA polymerase I core factor complex"/>
    <property type="evidence" value="ECO:0007669"/>
    <property type="project" value="InterPro"/>
</dbReference>
<evidence type="ECO:0000313" key="16">
    <source>
        <dbReference type="RefSeq" id="XP_016935443.4"/>
    </source>
</evidence>
<feature type="domain" description="RRN7-type" evidence="13">
    <location>
        <begin position="12"/>
        <end position="39"/>
    </location>
</feature>
<sequence>MEEVLETMQLQDMQCDVCGEKTFQEREGFYYCVECGTQKDQIRAVDLTAEDNFNDTTKYASRTIRRPKEVPKNVDNDPTSWEFYNYVLRGFLQELLNMGAKPELKLMTLQVWAAYMGRMEVAFCRGNESGKPKLNVRALLRDARLIYKYKPPKVKKGKKQNQSGDPNDERAKFRLWNRTKRNLDASGYKKHGGPLESEAGQSLGLQWSTYARRTLKRHMPLKHLDKHSRDSKASMSCHTLKPKAKELHFFDRNVYCLNVMKLYVVLGIALNMVEDDIQLTDLQRFIDEEHLSKRYMFNYLPENVAARKRSLLADMALRRQKEKFNHTCLRQHIGMVSRFIDMSDYQKPNLHSLAERYILDLGLPPRLVKYVGGIIDLYPPKFFNALGPHVYPPFEARTMAYIIYAMKLLFGLDDIKEQKISESAAKINEQLLEVGGPEAPLLFVFTEWMEFVEIRKVIISHYNQSFAQRFGVPTQNGRHVDDILAKEQKEKEQGGGFYEMACMPSLKRQHENLTHIIETMLKEHFGESSQESMEKDHIEFQPSLTPALSYFKRILLQASRSDGAHVSIRIPDCMHVDHSQRNLDPFVLETKELTRYLAQHGLSLRVEEVACQEDFQKVGLFRPLQHLRGENKEFRANCDIKTETWLGELRRKEKRPDLQFYQPTGKYGARYLKRIKHGFGMRERLEHSNPFWEITETPSFLIKLKDKEVPLDTLSSLQTFEEGSMDPLSVPLDLPRRHLEKKLNSIEPEKESDERTEDTGDEPPNPEKLLLQVSNFDCWLLHGYVKMLRQSDKRVLRQLFPCSFRWLLETCANTIGVDWDILYEQLLVIEMMFHHSIVNWSNHKEVLCIQHNTQEKDIRNLARMYKDWW</sequence>
<keyword evidence="5" id="KW-0863">Zinc-finger</keyword>
<evidence type="ECO:0000256" key="12">
    <source>
        <dbReference type="SAM" id="MobiDB-lite"/>
    </source>
</evidence>
<dbReference type="AlphaFoldDB" id="A0AB39ZHQ7"/>
<keyword evidence="4" id="KW-0479">Metal-binding</keyword>
<protein>
    <recommendedName>
        <fullName evidence="3">TATA box-binding protein-associated factor RNA polymerase I subunit B</fullName>
    </recommendedName>
    <alternativeName>
        <fullName evidence="11">TATA box-binding protein-associated factor 1B</fullName>
    </alternativeName>
</protein>
<reference evidence="16" key="1">
    <citation type="submission" date="2025-08" db="UniProtKB">
        <authorList>
            <consortium name="RefSeq"/>
        </authorList>
    </citation>
    <scope>IDENTIFICATION</scope>
</reference>
<keyword evidence="7" id="KW-0805">Transcription regulation</keyword>
<name>A0AB39ZHQ7_DROSZ</name>
<dbReference type="InterPro" id="IPR033599">
    <property type="entry name" value="TAF1B/Rrn7"/>
</dbReference>
<evidence type="ECO:0000256" key="1">
    <source>
        <dbReference type="ARBA" id="ARBA00004604"/>
    </source>
</evidence>
<dbReference type="InterPro" id="IPR021752">
    <property type="entry name" value="TF_Rrn7_Zf"/>
</dbReference>